<accession>A0A6B2LYW0</accession>
<keyword evidence="5" id="KW-1185">Reference proteome</keyword>
<dbReference type="SUPFAM" id="SSF56300">
    <property type="entry name" value="Metallo-dependent phosphatases"/>
    <property type="match status" value="1"/>
</dbReference>
<dbReference type="Pfam" id="PF16656">
    <property type="entry name" value="Pur_ac_phosph_N"/>
    <property type="match status" value="1"/>
</dbReference>
<comment type="caution">
    <text evidence="4">The sequence shown here is derived from an EMBL/GenBank/DDBJ whole genome shotgun (WGS) entry which is preliminary data.</text>
</comment>
<dbReference type="GO" id="GO:0003993">
    <property type="term" value="F:acid phosphatase activity"/>
    <property type="evidence" value="ECO:0007669"/>
    <property type="project" value="InterPro"/>
</dbReference>
<evidence type="ECO:0000313" key="5">
    <source>
        <dbReference type="Proteomes" id="UP000478417"/>
    </source>
</evidence>
<evidence type="ECO:0000259" key="3">
    <source>
        <dbReference type="Pfam" id="PF16656"/>
    </source>
</evidence>
<protein>
    <submittedName>
        <fullName evidence="4">Metallophosphoesterase family protein</fullName>
    </submittedName>
</protein>
<dbReference type="Pfam" id="PF00149">
    <property type="entry name" value="Metallophos"/>
    <property type="match status" value="1"/>
</dbReference>
<proteinExistence type="predicted"/>
<gene>
    <name evidence="4" type="ORF">G0Q06_02140</name>
</gene>
<feature type="domain" description="Purple acid phosphatase N-terminal" evidence="3">
    <location>
        <begin position="42"/>
        <end position="137"/>
    </location>
</feature>
<dbReference type="SUPFAM" id="SSF49363">
    <property type="entry name" value="Purple acid phosphatase, N-terminal domain"/>
    <property type="match status" value="1"/>
</dbReference>
<dbReference type="InterPro" id="IPR015914">
    <property type="entry name" value="PAPs_N"/>
</dbReference>
<dbReference type="EMBL" id="JAAGNX010000001">
    <property type="protein sequence ID" value="NDV61246.1"/>
    <property type="molecule type" value="Genomic_DNA"/>
</dbReference>
<dbReference type="PANTHER" id="PTHR45867:SF3">
    <property type="entry name" value="ACID PHOSPHATASE TYPE 7"/>
    <property type="match status" value="1"/>
</dbReference>
<dbReference type="AlphaFoldDB" id="A0A6B2LYW0"/>
<evidence type="ECO:0000313" key="4">
    <source>
        <dbReference type="EMBL" id="NDV61246.1"/>
    </source>
</evidence>
<evidence type="ECO:0000259" key="2">
    <source>
        <dbReference type="Pfam" id="PF00149"/>
    </source>
</evidence>
<dbReference type="Gene3D" id="2.60.40.380">
    <property type="entry name" value="Purple acid phosphatase-like, N-terminal"/>
    <property type="match status" value="1"/>
</dbReference>
<reference evidence="4 5" key="1">
    <citation type="submission" date="2020-02" db="EMBL/GenBank/DDBJ databases">
        <title>Albibacoteraceae fam. nov., the first described family within the subdivision 4 Verrucomicrobia.</title>
        <authorList>
            <person name="Xi F."/>
        </authorList>
    </citation>
    <scope>NUCLEOTIDE SEQUENCE [LARGE SCALE GENOMIC DNA]</scope>
    <source>
        <strain evidence="4 5">CK1056</strain>
    </source>
</reference>
<dbReference type="PANTHER" id="PTHR45867">
    <property type="entry name" value="PURPLE ACID PHOSPHATASE"/>
    <property type="match status" value="1"/>
</dbReference>
<dbReference type="Proteomes" id="UP000478417">
    <property type="component" value="Unassembled WGS sequence"/>
</dbReference>
<organism evidence="4 5">
    <name type="scientific">Oceanipulchritudo coccoides</name>
    <dbReference type="NCBI Taxonomy" id="2706888"/>
    <lineage>
        <taxon>Bacteria</taxon>
        <taxon>Pseudomonadati</taxon>
        <taxon>Verrucomicrobiota</taxon>
        <taxon>Opitutia</taxon>
        <taxon>Puniceicoccales</taxon>
        <taxon>Oceanipulchritudinaceae</taxon>
        <taxon>Oceanipulchritudo</taxon>
    </lineage>
</organism>
<feature type="domain" description="Calcineurin-like phosphoesterase" evidence="2">
    <location>
        <begin position="160"/>
        <end position="345"/>
    </location>
</feature>
<keyword evidence="1" id="KW-0732">Signal</keyword>
<dbReference type="InterPro" id="IPR008963">
    <property type="entry name" value="Purple_acid_Pase-like_N"/>
</dbReference>
<sequence length="443" mass="50084">MKSFITLLPFLPVVCLFGHSPSPVEVNQPYPGVLAYAPTPIPDRIVLTWTGDPATTQAVTWRSAPMERKAVAQIQEATPGPLPDVKDRIPATTRSLEAETGKSDYHTVEFAGLSADTLYAYRVGDGINWSEWHHFKTASSEAKPFSFIYVGDAQNNIRKHWSRLIREAIREAPRAAFTLHAGDLVNNANNDIQWGEWFAAPGWVNASIPVVATPGNHEYNAETRIDEAGNKVRLLSRHWQPQFAFPENGPEGLEESSYYFDYQGARFVILNSNEQLEKQAEWLREVLSVDPQKWTLLAFHHPVFYPSKNRLKNEGQRANRRQILWKPILDEFNVDLVLTGHDHTYARSGIENVPVGYPATQDVENGTVYVVSVSGPKMYKVGEADWMVRSIQDTQLYQVIRIEGDTLIYEARSADNQLFDSFKLHKRDGAPNLLEERLPSTGR</sequence>
<name>A0A6B2LYW0_9BACT</name>
<evidence type="ECO:0000256" key="1">
    <source>
        <dbReference type="ARBA" id="ARBA00022729"/>
    </source>
</evidence>
<dbReference type="RefSeq" id="WP_163962005.1">
    <property type="nucleotide sequence ID" value="NZ_JAAGNX010000001.1"/>
</dbReference>
<dbReference type="GO" id="GO:0046872">
    <property type="term" value="F:metal ion binding"/>
    <property type="evidence" value="ECO:0007669"/>
    <property type="project" value="InterPro"/>
</dbReference>
<dbReference type="InterPro" id="IPR004843">
    <property type="entry name" value="Calcineurin-like_PHP"/>
</dbReference>
<dbReference type="InterPro" id="IPR029052">
    <property type="entry name" value="Metallo-depent_PP-like"/>
</dbReference>
<dbReference type="Gene3D" id="3.60.21.10">
    <property type="match status" value="1"/>
</dbReference>